<name>A0AAV7QT47_PLEWA</name>
<evidence type="ECO:0000313" key="4">
    <source>
        <dbReference type="Proteomes" id="UP001066276"/>
    </source>
</evidence>
<dbReference type="EMBL" id="JANPWB010000010">
    <property type="protein sequence ID" value="KAJ1143684.1"/>
    <property type="molecule type" value="Genomic_DNA"/>
</dbReference>
<feature type="compositionally biased region" description="Basic and acidic residues" evidence="1">
    <location>
        <begin position="68"/>
        <end position="80"/>
    </location>
</feature>
<feature type="compositionally biased region" description="Basic and acidic residues" evidence="1">
    <location>
        <begin position="213"/>
        <end position="230"/>
    </location>
</feature>
<accession>A0AAV7QT47</accession>
<keyword evidence="2" id="KW-0472">Membrane</keyword>
<comment type="caution">
    <text evidence="3">The sequence shown here is derived from an EMBL/GenBank/DDBJ whole genome shotgun (WGS) entry which is preliminary data.</text>
</comment>
<proteinExistence type="predicted"/>
<keyword evidence="2" id="KW-1133">Transmembrane helix</keyword>
<feature type="transmembrane region" description="Helical" evidence="2">
    <location>
        <begin position="173"/>
        <end position="198"/>
    </location>
</feature>
<feature type="compositionally biased region" description="Basic and acidic residues" evidence="1">
    <location>
        <begin position="48"/>
        <end position="61"/>
    </location>
</feature>
<protein>
    <submittedName>
        <fullName evidence="3">Uncharacterized protein</fullName>
    </submittedName>
</protein>
<gene>
    <name evidence="3" type="ORF">NDU88_009989</name>
</gene>
<keyword evidence="2" id="KW-0812">Transmembrane</keyword>
<evidence type="ECO:0000256" key="1">
    <source>
        <dbReference type="SAM" id="MobiDB-lite"/>
    </source>
</evidence>
<dbReference type="Proteomes" id="UP001066276">
    <property type="component" value="Chromosome 6"/>
</dbReference>
<keyword evidence="4" id="KW-1185">Reference proteome</keyword>
<evidence type="ECO:0000313" key="3">
    <source>
        <dbReference type="EMBL" id="KAJ1143684.1"/>
    </source>
</evidence>
<reference evidence="3" key="1">
    <citation type="journal article" date="2022" name="bioRxiv">
        <title>Sequencing and chromosome-scale assembly of the giantPleurodeles waltlgenome.</title>
        <authorList>
            <person name="Brown T."/>
            <person name="Elewa A."/>
            <person name="Iarovenko S."/>
            <person name="Subramanian E."/>
            <person name="Araus A.J."/>
            <person name="Petzold A."/>
            <person name="Susuki M."/>
            <person name="Suzuki K.-i.T."/>
            <person name="Hayashi T."/>
            <person name="Toyoda A."/>
            <person name="Oliveira C."/>
            <person name="Osipova E."/>
            <person name="Leigh N.D."/>
            <person name="Simon A."/>
            <person name="Yun M.H."/>
        </authorList>
    </citation>
    <scope>NUCLEOTIDE SEQUENCE</scope>
    <source>
        <strain evidence="3">20211129_DDA</strain>
        <tissue evidence="3">Liver</tissue>
    </source>
</reference>
<sequence>MGLCDGSDRADPHARRTCAVAAMNSTEASQRAVLSIGSLPELRNSETVKRVGPPTHKERGRIPWWKPNEMERESREEQRRTRTIRKTPGPVSDNLGRSRSPESCGFNSVDRITGPGEHTNEPAKLQEKRGQASGNVRMAIGKREEVEEGARKVADVTEVEGIPNDIAAWFRGWGSWLIEVLVVGTVGLITLCVLLRVCPSCLSMLIKKMCHKDTEHHRKRRHEDEARNDDAIEMTPVHQDN</sequence>
<feature type="region of interest" description="Disordered" evidence="1">
    <location>
        <begin position="48"/>
        <end position="122"/>
    </location>
</feature>
<dbReference type="AlphaFoldDB" id="A0AAV7QT47"/>
<evidence type="ECO:0000256" key="2">
    <source>
        <dbReference type="SAM" id="Phobius"/>
    </source>
</evidence>
<organism evidence="3 4">
    <name type="scientific">Pleurodeles waltl</name>
    <name type="common">Iberian ribbed newt</name>
    <dbReference type="NCBI Taxonomy" id="8319"/>
    <lineage>
        <taxon>Eukaryota</taxon>
        <taxon>Metazoa</taxon>
        <taxon>Chordata</taxon>
        <taxon>Craniata</taxon>
        <taxon>Vertebrata</taxon>
        <taxon>Euteleostomi</taxon>
        <taxon>Amphibia</taxon>
        <taxon>Batrachia</taxon>
        <taxon>Caudata</taxon>
        <taxon>Salamandroidea</taxon>
        <taxon>Salamandridae</taxon>
        <taxon>Pleurodelinae</taxon>
        <taxon>Pleurodeles</taxon>
    </lineage>
</organism>
<feature type="region of interest" description="Disordered" evidence="1">
    <location>
        <begin position="213"/>
        <end position="241"/>
    </location>
</feature>